<dbReference type="Proteomes" id="UP000192335">
    <property type="component" value="Unassembled WGS sequence"/>
</dbReference>
<proteinExistence type="predicted"/>
<evidence type="ECO:0000313" key="3">
    <source>
        <dbReference type="Proteomes" id="UP000192335"/>
    </source>
</evidence>
<gene>
    <name evidence="2" type="ORF">B4U45_10175</name>
</gene>
<dbReference type="AlphaFoldDB" id="A0A8E2IWI1"/>
<dbReference type="EMBL" id="MWQA01000001">
    <property type="protein sequence ID" value="ORC06927.1"/>
    <property type="molecule type" value="Genomic_DNA"/>
</dbReference>
<evidence type="ECO:0000256" key="1">
    <source>
        <dbReference type="SAM" id="MobiDB-lite"/>
    </source>
</evidence>
<reference evidence="2 3" key="1">
    <citation type="submission" date="2017-02" db="EMBL/GenBank/DDBJ databases">
        <title>Mycobacterium kansasii genomes.</title>
        <authorList>
            <person name="Borowka P."/>
            <person name="Strapagiel D."/>
            <person name="Marciniak B."/>
            <person name="Lach J."/>
            <person name="Bakula Z."/>
            <person name="Van Ingen J."/>
            <person name="Safianowska A."/>
            <person name="Brzostek A."/>
            <person name="Dziadek J."/>
            <person name="Jagielski T."/>
        </authorList>
    </citation>
    <scope>NUCLEOTIDE SEQUENCE [LARGE SCALE GENOMIC DNA]</scope>
    <source>
        <strain evidence="2 3">12MK</strain>
    </source>
</reference>
<protein>
    <submittedName>
        <fullName evidence="2">Uncharacterized protein</fullName>
    </submittedName>
</protein>
<evidence type="ECO:0000313" key="2">
    <source>
        <dbReference type="EMBL" id="ORC06927.1"/>
    </source>
</evidence>
<organism evidence="2 3">
    <name type="scientific">Mycobacterium persicum</name>
    <dbReference type="NCBI Taxonomy" id="1487726"/>
    <lineage>
        <taxon>Bacteria</taxon>
        <taxon>Bacillati</taxon>
        <taxon>Actinomycetota</taxon>
        <taxon>Actinomycetes</taxon>
        <taxon>Mycobacteriales</taxon>
        <taxon>Mycobacteriaceae</taxon>
        <taxon>Mycobacterium</taxon>
    </lineage>
</organism>
<sequence>MPAREETGHAHILSRYRGGQQDGGGLSRRTVQTPWITPALTEVEFPRAICAAAPDGPSAVPPVLARLD</sequence>
<name>A0A8E2IWI1_9MYCO</name>
<comment type="caution">
    <text evidence="2">The sequence shown here is derived from an EMBL/GenBank/DDBJ whole genome shotgun (WGS) entry which is preliminary data.</text>
</comment>
<feature type="region of interest" description="Disordered" evidence="1">
    <location>
        <begin position="1"/>
        <end position="29"/>
    </location>
</feature>
<accession>A0A8E2IWI1</accession>